<evidence type="ECO:0000256" key="1">
    <source>
        <dbReference type="SAM" id="MobiDB-lite"/>
    </source>
</evidence>
<name>A0AAW1WEW3_RUBAR</name>
<feature type="region of interest" description="Disordered" evidence="1">
    <location>
        <begin position="196"/>
        <end position="228"/>
    </location>
</feature>
<evidence type="ECO:0000313" key="2">
    <source>
        <dbReference type="EMBL" id="KAK9921827.1"/>
    </source>
</evidence>
<comment type="caution">
    <text evidence="2">The sequence shown here is derived from an EMBL/GenBank/DDBJ whole genome shotgun (WGS) entry which is preliminary data.</text>
</comment>
<evidence type="ECO:0000313" key="3">
    <source>
        <dbReference type="Proteomes" id="UP001457282"/>
    </source>
</evidence>
<organism evidence="2 3">
    <name type="scientific">Rubus argutus</name>
    <name type="common">Southern blackberry</name>
    <dbReference type="NCBI Taxonomy" id="59490"/>
    <lineage>
        <taxon>Eukaryota</taxon>
        <taxon>Viridiplantae</taxon>
        <taxon>Streptophyta</taxon>
        <taxon>Embryophyta</taxon>
        <taxon>Tracheophyta</taxon>
        <taxon>Spermatophyta</taxon>
        <taxon>Magnoliopsida</taxon>
        <taxon>eudicotyledons</taxon>
        <taxon>Gunneridae</taxon>
        <taxon>Pentapetalae</taxon>
        <taxon>rosids</taxon>
        <taxon>fabids</taxon>
        <taxon>Rosales</taxon>
        <taxon>Rosaceae</taxon>
        <taxon>Rosoideae</taxon>
        <taxon>Rosoideae incertae sedis</taxon>
        <taxon>Rubus</taxon>
    </lineage>
</organism>
<feature type="compositionally biased region" description="Polar residues" evidence="1">
    <location>
        <begin position="100"/>
        <end position="116"/>
    </location>
</feature>
<proteinExistence type="predicted"/>
<feature type="compositionally biased region" description="Basic and acidic residues" evidence="1">
    <location>
        <begin position="213"/>
        <end position="228"/>
    </location>
</feature>
<protein>
    <submittedName>
        <fullName evidence="2">Uncharacterized protein</fullName>
    </submittedName>
</protein>
<keyword evidence="3" id="KW-1185">Reference proteome</keyword>
<dbReference type="PANTHER" id="PTHR36373">
    <property type="entry name" value="EXPRESSED PROTEIN"/>
    <property type="match status" value="1"/>
</dbReference>
<gene>
    <name evidence="2" type="ORF">M0R45_030323</name>
</gene>
<feature type="region of interest" description="Disordered" evidence="1">
    <location>
        <begin position="100"/>
        <end position="168"/>
    </location>
</feature>
<reference evidence="2 3" key="1">
    <citation type="journal article" date="2023" name="G3 (Bethesda)">
        <title>A chromosome-length genome assembly and annotation of blackberry (Rubus argutus, cv. 'Hillquist').</title>
        <authorList>
            <person name="Bruna T."/>
            <person name="Aryal R."/>
            <person name="Dudchenko O."/>
            <person name="Sargent D.J."/>
            <person name="Mead D."/>
            <person name="Buti M."/>
            <person name="Cavallini A."/>
            <person name="Hytonen T."/>
            <person name="Andres J."/>
            <person name="Pham M."/>
            <person name="Weisz D."/>
            <person name="Mascagni F."/>
            <person name="Usai G."/>
            <person name="Natali L."/>
            <person name="Bassil N."/>
            <person name="Fernandez G.E."/>
            <person name="Lomsadze A."/>
            <person name="Armour M."/>
            <person name="Olukolu B."/>
            <person name="Poorten T."/>
            <person name="Britton C."/>
            <person name="Davik J."/>
            <person name="Ashrafi H."/>
            <person name="Aiden E.L."/>
            <person name="Borodovsky M."/>
            <person name="Worthington M."/>
        </authorList>
    </citation>
    <scope>NUCLEOTIDE SEQUENCE [LARGE SCALE GENOMIC DNA]</scope>
    <source>
        <strain evidence="2">PI 553951</strain>
    </source>
</reference>
<dbReference type="AlphaFoldDB" id="A0AAW1WEW3"/>
<accession>A0AAW1WEW3</accession>
<dbReference type="EMBL" id="JBEDUW010000006">
    <property type="protein sequence ID" value="KAK9921827.1"/>
    <property type="molecule type" value="Genomic_DNA"/>
</dbReference>
<dbReference type="Proteomes" id="UP001457282">
    <property type="component" value="Unassembled WGS sequence"/>
</dbReference>
<sequence length="228" mass="25981">MEPENIDWSNTESIFVEDENYEGFKAPQWVDLSVSDELIDDEAWFCNPDCKHPKSAEDFFKSARSLKGKLLRSISVSEIFPFREKSQRDVKLKGVDIKPSSATKLPNMKTKNSNHVRNVHEESENKNPNLAAQIPIPRCNSKSRKAAMTPRNESSQDSSKQRVKPQLRSTFSASNLLRGREILNQITEFCTELKNLAKKGSRKETSENNSLKEGARERMPLIIREGKA</sequence>
<dbReference type="PANTHER" id="PTHR36373:SF2">
    <property type="entry name" value="TPX2 CENTRAL DOMAIN-CONTAINING PROTEIN"/>
    <property type="match status" value="1"/>
</dbReference>